<dbReference type="AlphaFoldDB" id="A0A3R8S7N4"/>
<feature type="transmembrane region" description="Helical" evidence="1">
    <location>
        <begin position="91"/>
        <end position="109"/>
    </location>
</feature>
<keyword evidence="1" id="KW-0812">Transmembrane</keyword>
<evidence type="ECO:0000313" key="2">
    <source>
        <dbReference type="EMBL" id="RRS03354.1"/>
    </source>
</evidence>
<gene>
    <name evidence="2" type="ORF">EIP75_15485</name>
</gene>
<dbReference type="OrthoDB" id="9091577at2"/>
<dbReference type="EMBL" id="RSED01000012">
    <property type="protein sequence ID" value="RRS03354.1"/>
    <property type="molecule type" value="Genomic_DNA"/>
</dbReference>
<evidence type="ECO:0000313" key="3">
    <source>
        <dbReference type="Proteomes" id="UP000269265"/>
    </source>
</evidence>
<dbReference type="Pfam" id="PF10003">
    <property type="entry name" value="DUF2244"/>
    <property type="match status" value="1"/>
</dbReference>
<feature type="transmembrane region" description="Helical" evidence="1">
    <location>
        <begin position="64"/>
        <end position="85"/>
    </location>
</feature>
<keyword evidence="1" id="KW-0472">Membrane</keyword>
<accession>A0A3R8S7N4</accession>
<sequence>MPAALSQGSLLPSQALRLGVWKSPRDSFPQASAPGEGSGDAAPGGGWQAEWLLKRNCALTPRQLLNAYLAICLLSLTVAGSFWLIGAVYVLPFAFIELTALGAAMLVYARHAADREFIGLSADLVRVECHNGGRLQSVDFNPRWLRVEPQRHDGSLIRLSGHGRTVDIGRHVQPGLRRQLAEEFRWALRQLESREPQPS</sequence>
<keyword evidence="3" id="KW-1185">Reference proteome</keyword>
<organism evidence="2 3">
    <name type="scientific">Aquabacterium soli</name>
    <dbReference type="NCBI Taxonomy" id="2493092"/>
    <lineage>
        <taxon>Bacteria</taxon>
        <taxon>Pseudomonadati</taxon>
        <taxon>Pseudomonadota</taxon>
        <taxon>Betaproteobacteria</taxon>
        <taxon>Burkholderiales</taxon>
        <taxon>Aquabacterium</taxon>
    </lineage>
</organism>
<proteinExistence type="predicted"/>
<name>A0A3R8S7N4_9BURK</name>
<dbReference type="Proteomes" id="UP000269265">
    <property type="component" value="Unassembled WGS sequence"/>
</dbReference>
<comment type="caution">
    <text evidence="2">The sequence shown here is derived from an EMBL/GenBank/DDBJ whole genome shotgun (WGS) entry which is preliminary data.</text>
</comment>
<protein>
    <submittedName>
        <fullName evidence="2">DUF2244 domain-containing protein</fullName>
    </submittedName>
</protein>
<keyword evidence="1" id="KW-1133">Transmembrane helix</keyword>
<evidence type="ECO:0000256" key="1">
    <source>
        <dbReference type="SAM" id="Phobius"/>
    </source>
</evidence>
<dbReference type="InterPro" id="IPR019253">
    <property type="entry name" value="DUF2244_TM"/>
</dbReference>
<reference evidence="2 3" key="1">
    <citation type="submission" date="2018-12" db="EMBL/GenBank/DDBJ databases">
        <title>The whole draft genome of Aquabacterium sp. SJQ9.</title>
        <authorList>
            <person name="Sun L."/>
            <person name="Gao X."/>
            <person name="Chen W."/>
            <person name="Huang K."/>
        </authorList>
    </citation>
    <scope>NUCLEOTIDE SEQUENCE [LARGE SCALE GENOMIC DNA]</scope>
    <source>
        <strain evidence="2 3">SJQ9</strain>
    </source>
</reference>